<dbReference type="AlphaFoldDB" id="A0AAN8EPI6"/>
<evidence type="ECO:0000256" key="2">
    <source>
        <dbReference type="SAM" id="Phobius"/>
    </source>
</evidence>
<name>A0AAN8EPI6_9EURO</name>
<proteinExistence type="predicted"/>
<feature type="compositionally biased region" description="Polar residues" evidence="1">
    <location>
        <begin position="38"/>
        <end position="59"/>
    </location>
</feature>
<evidence type="ECO:0000313" key="4">
    <source>
        <dbReference type="Proteomes" id="UP001316803"/>
    </source>
</evidence>
<feature type="compositionally biased region" description="Low complexity" evidence="1">
    <location>
        <begin position="90"/>
        <end position="102"/>
    </location>
</feature>
<dbReference type="PANTHER" id="PTHR28258">
    <property type="entry name" value="VACUOLAR SEGREGATION PROTEIN 7"/>
    <property type="match status" value="1"/>
</dbReference>
<dbReference type="GO" id="GO:0070772">
    <property type="term" value="C:PAS complex"/>
    <property type="evidence" value="ECO:0007669"/>
    <property type="project" value="TreeGrafter"/>
</dbReference>
<comment type="caution">
    <text evidence="3">The sequence shown here is derived from an EMBL/GenBank/DDBJ whole genome shotgun (WGS) entry which is preliminary data.</text>
</comment>
<feature type="compositionally biased region" description="Polar residues" evidence="1">
    <location>
        <begin position="453"/>
        <end position="477"/>
    </location>
</feature>
<feature type="compositionally biased region" description="Basic and acidic residues" evidence="1">
    <location>
        <begin position="412"/>
        <end position="421"/>
    </location>
</feature>
<dbReference type="InterPro" id="IPR024260">
    <property type="entry name" value="Vac7"/>
</dbReference>
<accession>A0AAN8EPI6</accession>
<dbReference type="GO" id="GO:0000011">
    <property type="term" value="P:vacuole inheritance"/>
    <property type="evidence" value="ECO:0007669"/>
    <property type="project" value="TreeGrafter"/>
</dbReference>
<dbReference type="Proteomes" id="UP001316803">
    <property type="component" value="Unassembled WGS sequence"/>
</dbReference>
<keyword evidence="2" id="KW-0472">Membrane</keyword>
<feature type="compositionally biased region" description="Basic and acidic residues" evidence="1">
    <location>
        <begin position="766"/>
        <end position="778"/>
    </location>
</feature>
<feature type="compositionally biased region" description="Polar residues" evidence="1">
    <location>
        <begin position="1"/>
        <end position="29"/>
    </location>
</feature>
<evidence type="ECO:0000313" key="3">
    <source>
        <dbReference type="EMBL" id="KAK5953220.1"/>
    </source>
</evidence>
<feature type="region of interest" description="Disordered" evidence="1">
    <location>
        <begin position="657"/>
        <end position="678"/>
    </location>
</feature>
<feature type="compositionally biased region" description="Low complexity" evidence="1">
    <location>
        <begin position="137"/>
        <end position="148"/>
    </location>
</feature>
<feature type="compositionally biased region" description="Polar residues" evidence="1">
    <location>
        <begin position="242"/>
        <end position="261"/>
    </location>
</feature>
<keyword evidence="4" id="KW-1185">Reference proteome</keyword>
<feature type="region of interest" description="Disordered" evidence="1">
    <location>
        <begin position="342"/>
        <end position="502"/>
    </location>
</feature>
<gene>
    <name evidence="3" type="primary">VAC7</name>
    <name evidence="3" type="ORF">OHC33_005788</name>
</gene>
<organism evidence="3 4">
    <name type="scientific">Knufia fluminis</name>
    <dbReference type="NCBI Taxonomy" id="191047"/>
    <lineage>
        <taxon>Eukaryota</taxon>
        <taxon>Fungi</taxon>
        <taxon>Dikarya</taxon>
        <taxon>Ascomycota</taxon>
        <taxon>Pezizomycotina</taxon>
        <taxon>Eurotiomycetes</taxon>
        <taxon>Chaetothyriomycetidae</taxon>
        <taxon>Chaetothyriales</taxon>
        <taxon>Trichomeriaceae</taxon>
        <taxon>Knufia</taxon>
    </lineage>
</organism>
<feature type="region of interest" description="Disordered" evidence="1">
    <location>
        <begin position="694"/>
        <end position="725"/>
    </location>
</feature>
<feature type="compositionally biased region" description="Acidic residues" evidence="1">
    <location>
        <begin position="343"/>
        <end position="354"/>
    </location>
</feature>
<feature type="region of interest" description="Disordered" evidence="1">
    <location>
        <begin position="1"/>
        <end position="326"/>
    </location>
</feature>
<feature type="compositionally biased region" description="Low complexity" evidence="1">
    <location>
        <begin position="209"/>
        <end position="223"/>
    </location>
</feature>
<feature type="transmembrane region" description="Helical" evidence="2">
    <location>
        <begin position="551"/>
        <end position="572"/>
    </location>
</feature>
<feature type="compositionally biased region" description="Low complexity" evidence="1">
    <location>
        <begin position="181"/>
        <end position="199"/>
    </location>
</feature>
<evidence type="ECO:0000256" key="1">
    <source>
        <dbReference type="SAM" id="MobiDB-lite"/>
    </source>
</evidence>
<feature type="region of interest" description="Disordered" evidence="1">
    <location>
        <begin position="757"/>
        <end position="778"/>
    </location>
</feature>
<dbReference type="GO" id="GO:0000329">
    <property type="term" value="C:fungal-type vacuole membrane"/>
    <property type="evidence" value="ECO:0007669"/>
    <property type="project" value="TreeGrafter"/>
</dbReference>
<keyword evidence="2" id="KW-0812">Transmembrane</keyword>
<keyword evidence="2" id="KW-1133">Transmembrane helix</keyword>
<dbReference type="EMBL" id="JAKLMC020000012">
    <property type="protein sequence ID" value="KAK5953220.1"/>
    <property type="molecule type" value="Genomic_DNA"/>
</dbReference>
<feature type="compositionally biased region" description="Polar residues" evidence="1">
    <location>
        <begin position="371"/>
        <end position="385"/>
    </location>
</feature>
<protein>
    <submittedName>
        <fullName evidence="3">Vacuolar inheritance and morphology protein</fullName>
    </submittedName>
</protein>
<feature type="compositionally biased region" description="Acidic residues" evidence="1">
    <location>
        <begin position="665"/>
        <end position="676"/>
    </location>
</feature>
<sequence>MADTSVTGDRSEAKTSQTADSQSKQQGSNAMAEESENKQSQAPPNPTQSGPSRSTTTPSAAAVQRALAGQRQLTASLDGVLEGTRDRLASSGTSSPSWPTSPRLKSPPPSNTRASARRDSSEQAQSNTAKRLAPVSAPELAAAMLLPEGGNEQAQSSTHLRVPPRGMSVQGTGLETVVEGSAPTTPSTDPTSDPMESSSATLEGKSGNTSTATSSTHQTASKSDSTVSRTMNKADNDLKSRAPSTSRASSNLAKRSFTSLTGGKKATIEPLRTMTVETEEVNATTPGLGDRNRDGGSVRTKTSTETIRPKKEKKKPIRKAASLHAGATSKADIFEAKVASAVDEADTSDSDETFVYESNPPDARPYRYHSRTPSATSMASTNDQYKGSKHGIRSGSTAIPGKKSMKFGNSIHQREYEDDPNRAGSRNASSAPRHHHIGRYGRNNHPSLFDNESPFNQARQPISPRNVTGNPRFSRPNSPRVGNGKVTSPRKYGGNAYDNNEDIADDERAPLIGTVRVSRSRHSKRPHSRDFRSMELGEDNEQGWTRCGSCVILVLLIMLICTGLAGFVVAANRPLFDVEIRKIANVLASEQELMLDLDVKAVNSNIFAISVTDLDVNLFAESPYVGTTEEWHREHSDKRLRLRPSISDRRKRSWWWPEPAHPNDGVDEGTDPEDPENGIQKMLLGRVSEFDSPLTFDPSPMRRNPSASVGEIRLSKPGNKTEVGGSQRWERVLQHDFDLIVRGVIKYQLPLSSKVKSAKIGSRKTVHPDSEDKKELAS</sequence>
<dbReference type="PANTHER" id="PTHR28258:SF1">
    <property type="entry name" value="VACUOLAR SEGREGATION PROTEIN 7"/>
    <property type="match status" value="1"/>
</dbReference>
<dbReference type="Pfam" id="PF12751">
    <property type="entry name" value="Vac7"/>
    <property type="match status" value="1"/>
</dbReference>
<dbReference type="GO" id="GO:0010513">
    <property type="term" value="P:positive regulation of phosphatidylinositol biosynthetic process"/>
    <property type="evidence" value="ECO:0007669"/>
    <property type="project" value="TreeGrafter"/>
</dbReference>
<reference evidence="3 4" key="1">
    <citation type="submission" date="2022-12" db="EMBL/GenBank/DDBJ databases">
        <title>Genomic features and morphological characterization of a novel Knufia sp. strain isolated from spacecraft assembly facility.</title>
        <authorList>
            <person name="Teixeira M."/>
            <person name="Chander A.M."/>
            <person name="Stajich J.E."/>
            <person name="Venkateswaran K."/>
        </authorList>
    </citation>
    <scope>NUCLEOTIDE SEQUENCE [LARGE SCALE GENOMIC DNA]</scope>
    <source>
        <strain evidence="3 4">FJI-L2-BK-P2</strain>
    </source>
</reference>
<dbReference type="GO" id="GO:1903778">
    <property type="term" value="P:protein localization to vacuolar membrane"/>
    <property type="evidence" value="ECO:0007669"/>
    <property type="project" value="TreeGrafter"/>
</dbReference>